<dbReference type="CDD" id="cd00586">
    <property type="entry name" value="4HBT"/>
    <property type="match status" value="1"/>
</dbReference>
<gene>
    <name evidence="3" type="ORF">YM304_33950</name>
</gene>
<evidence type="ECO:0000313" key="4">
    <source>
        <dbReference type="Proteomes" id="UP000011863"/>
    </source>
</evidence>
<comment type="similarity">
    <text evidence="1">Belongs to the 4-hydroxybenzoyl-CoA thioesterase family.</text>
</comment>
<dbReference type="RefSeq" id="WP_015442956.1">
    <property type="nucleotide sequence ID" value="NC_020520.1"/>
</dbReference>
<evidence type="ECO:0000313" key="3">
    <source>
        <dbReference type="EMBL" id="BAN03709.1"/>
    </source>
</evidence>
<dbReference type="InterPro" id="IPR050563">
    <property type="entry name" value="4-hydroxybenzoyl-CoA_TE"/>
</dbReference>
<keyword evidence="4" id="KW-1185">Reference proteome</keyword>
<dbReference type="NCBIfam" id="TIGR00051">
    <property type="entry name" value="YbgC/FadM family acyl-CoA thioesterase"/>
    <property type="match status" value="1"/>
</dbReference>
<dbReference type="PROSITE" id="PS01328">
    <property type="entry name" value="4HBCOA_THIOESTERASE"/>
    <property type="match status" value="1"/>
</dbReference>
<dbReference type="InterPro" id="IPR008272">
    <property type="entry name" value="HB-CoA_thioesterase_AS"/>
</dbReference>
<dbReference type="PANTHER" id="PTHR31793:SF27">
    <property type="entry name" value="NOVEL THIOESTERASE SUPERFAMILY DOMAIN AND SAPOSIN A-TYPE DOMAIN CONTAINING PROTEIN (0610012H03RIK)"/>
    <property type="match status" value="1"/>
</dbReference>
<dbReference type="Gene3D" id="3.10.129.10">
    <property type="entry name" value="Hotdog Thioesterase"/>
    <property type="match status" value="1"/>
</dbReference>
<dbReference type="Pfam" id="PF13279">
    <property type="entry name" value="4HBT_2"/>
    <property type="match status" value="1"/>
</dbReference>
<evidence type="ECO:0000256" key="1">
    <source>
        <dbReference type="ARBA" id="ARBA00005953"/>
    </source>
</evidence>
<dbReference type="PIRSF" id="PIRSF003230">
    <property type="entry name" value="YbgC"/>
    <property type="match status" value="1"/>
</dbReference>
<sequence length="143" mass="16197">MRLSVEPTTDPNDYEFTHQIRVRFVETDAMGIVHHSNYLAYFEESRVAYLAHIGHPFTQWRDDGLESPVLESFVTYRQPCRFDDVMTVHLHLAAATRATFQMNYLITVDGEVRTSGATVHGCTTTAGRPTRLPAWLVELAPSA</sequence>
<dbReference type="InterPro" id="IPR006684">
    <property type="entry name" value="YbgC/YbaW"/>
</dbReference>
<keyword evidence="2" id="KW-0378">Hydrolase</keyword>
<protein>
    <submittedName>
        <fullName evidence="3">Uncharacterized protein</fullName>
    </submittedName>
</protein>
<organism evidence="3 4">
    <name type="scientific">Ilumatobacter coccineus (strain NBRC 103263 / KCTC 29153 / YM16-304)</name>
    <dbReference type="NCBI Taxonomy" id="1313172"/>
    <lineage>
        <taxon>Bacteria</taxon>
        <taxon>Bacillati</taxon>
        <taxon>Actinomycetota</taxon>
        <taxon>Acidimicrobiia</taxon>
        <taxon>Acidimicrobiales</taxon>
        <taxon>Ilumatobacteraceae</taxon>
        <taxon>Ilumatobacter</taxon>
    </lineage>
</organism>
<dbReference type="SUPFAM" id="SSF54637">
    <property type="entry name" value="Thioesterase/thiol ester dehydrase-isomerase"/>
    <property type="match status" value="1"/>
</dbReference>
<dbReference type="AlphaFoldDB" id="A0A6C7EEV9"/>
<accession>A0A6C7EEV9</accession>
<evidence type="ECO:0000256" key="2">
    <source>
        <dbReference type="ARBA" id="ARBA00022801"/>
    </source>
</evidence>
<proteinExistence type="inferred from homology"/>
<dbReference type="KEGG" id="aym:YM304_33950"/>
<dbReference type="PANTHER" id="PTHR31793">
    <property type="entry name" value="4-HYDROXYBENZOYL-COA THIOESTERASE FAMILY MEMBER"/>
    <property type="match status" value="1"/>
</dbReference>
<dbReference type="InterPro" id="IPR029069">
    <property type="entry name" value="HotDog_dom_sf"/>
</dbReference>
<dbReference type="GO" id="GO:0047617">
    <property type="term" value="F:fatty acyl-CoA hydrolase activity"/>
    <property type="evidence" value="ECO:0007669"/>
    <property type="project" value="TreeGrafter"/>
</dbReference>
<reference evidence="3 4" key="1">
    <citation type="journal article" date="2013" name="Int. J. Syst. Evol. Microbiol.">
        <title>Ilumatobacter nonamiense sp. nov. and Ilumatobacter coccineum sp. nov., isolated from seashore sand.</title>
        <authorList>
            <person name="Matsumoto A."/>
            <person name="Kasai H."/>
            <person name="Matsuo Y."/>
            <person name="Shizuri Y."/>
            <person name="Ichikawa N."/>
            <person name="Fujita N."/>
            <person name="Omura S."/>
            <person name="Takahashi Y."/>
        </authorList>
    </citation>
    <scope>NUCLEOTIDE SEQUENCE [LARGE SCALE GENOMIC DNA]</scope>
    <source>
        <strain evidence="4">NBRC 103263 / KCTC 29153 / YM16-304</strain>
    </source>
</reference>
<dbReference type="EMBL" id="AP012057">
    <property type="protein sequence ID" value="BAN03709.1"/>
    <property type="molecule type" value="Genomic_DNA"/>
</dbReference>
<dbReference type="Proteomes" id="UP000011863">
    <property type="component" value="Chromosome"/>
</dbReference>
<name>A0A6C7EEV9_ILUCY</name>
<dbReference type="OrthoDB" id="9799036at2"/>